<keyword evidence="3" id="KW-1185">Reference proteome</keyword>
<feature type="region of interest" description="Disordered" evidence="1">
    <location>
        <begin position="1"/>
        <end position="69"/>
    </location>
</feature>
<feature type="compositionally biased region" description="Basic residues" evidence="1">
    <location>
        <begin position="8"/>
        <end position="39"/>
    </location>
</feature>
<dbReference type="Gramene" id="GBG93232">
    <property type="protein sequence ID" value="GBG93232"/>
    <property type="gene ID" value="CBR_g61207"/>
</dbReference>
<proteinExistence type="predicted"/>
<sequence>MPVTIRNTSRKISPRSKTITKAKGKKRAKGYSKKTKKSTKKVESSTSSESETEDSSTTSDSSDTDEETHRLLTLLEESKLKAKMKKAKAGTNMKRTLNGSYEKGECSKRSRTLTSPPCNLEEPRTLLTNGYKGIAAGCSKEGLVDYTLAVMKQYSAKKVSQLREICEKHDIKSTKKGEMVMELVKRQTNLAYEGLFASSGLKKTTVLDNHEKEDYSKSPPETARLTMKTRRMTRSSETPRVVLKTDPANEDDREED</sequence>
<evidence type="ECO:0000313" key="3">
    <source>
        <dbReference type="Proteomes" id="UP000265515"/>
    </source>
</evidence>
<dbReference type="Proteomes" id="UP000265515">
    <property type="component" value="Unassembled WGS sequence"/>
</dbReference>
<dbReference type="AlphaFoldDB" id="A0A388MFH9"/>
<accession>A0A388MFH9</accession>
<evidence type="ECO:0000256" key="1">
    <source>
        <dbReference type="SAM" id="MobiDB-lite"/>
    </source>
</evidence>
<gene>
    <name evidence="2" type="ORF">CBR_g61207</name>
</gene>
<evidence type="ECO:0000313" key="2">
    <source>
        <dbReference type="EMBL" id="GBG93232.1"/>
    </source>
</evidence>
<feature type="compositionally biased region" description="Low complexity" evidence="1">
    <location>
        <begin position="44"/>
        <end position="61"/>
    </location>
</feature>
<reference evidence="2 3" key="1">
    <citation type="journal article" date="2018" name="Cell">
        <title>The Chara Genome: Secondary Complexity and Implications for Plant Terrestrialization.</title>
        <authorList>
            <person name="Nishiyama T."/>
            <person name="Sakayama H."/>
            <person name="Vries J.D."/>
            <person name="Buschmann H."/>
            <person name="Saint-Marcoux D."/>
            <person name="Ullrich K.K."/>
            <person name="Haas F.B."/>
            <person name="Vanderstraeten L."/>
            <person name="Becker D."/>
            <person name="Lang D."/>
            <person name="Vosolsobe S."/>
            <person name="Rombauts S."/>
            <person name="Wilhelmsson P.K.I."/>
            <person name="Janitza P."/>
            <person name="Kern R."/>
            <person name="Heyl A."/>
            <person name="Rumpler F."/>
            <person name="Villalobos L.I.A.C."/>
            <person name="Clay J.M."/>
            <person name="Skokan R."/>
            <person name="Toyoda A."/>
            <person name="Suzuki Y."/>
            <person name="Kagoshima H."/>
            <person name="Schijlen E."/>
            <person name="Tajeshwar N."/>
            <person name="Catarino B."/>
            <person name="Hetherington A.J."/>
            <person name="Saltykova A."/>
            <person name="Bonnot C."/>
            <person name="Breuninger H."/>
            <person name="Symeonidi A."/>
            <person name="Radhakrishnan G.V."/>
            <person name="Van Nieuwerburgh F."/>
            <person name="Deforce D."/>
            <person name="Chang C."/>
            <person name="Karol K.G."/>
            <person name="Hedrich R."/>
            <person name="Ulvskov P."/>
            <person name="Glockner G."/>
            <person name="Delwiche C.F."/>
            <person name="Petrasek J."/>
            <person name="Van de Peer Y."/>
            <person name="Friml J."/>
            <person name="Beilby M."/>
            <person name="Dolan L."/>
            <person name="Kohara Y."/>
            <person name="Sugano S."/>
            <person name="Fujiyama A."/>
            <person name="Delaux P.-M."/>
            <person name="Quint M."/>
            <person name="TheiBen G."/>
            <person name="Hagemann M."/>
            <person name="Harholt J."/>
            <person name="Dunand C."/>
            <person name="Zachgo S."/>
            <person name="Langdale J."/>
            <person name="Maumus F."/>
            <person name="Straeten D.V.D."/>
            <person name="Gould S.B."/>
            <person name="Rensing S.A."/>
        </authorList>
    </citation>
    <scope>NUCLEOTIDE SEQUENCE [LARGE SCALE GENOMIC DNA]</scope>
    <source>
        <strain evidence="2 3">S276</strain>
    </source>
</reference>
<feature type="region of interest" description="Disordered" evidence="1">
    <location>
        <begin position="98"/>
        <end position="117"/>
    </location>
</feature>
<feature type="region of interest" description="Disordered" evidence="1">
    <location>
        <begin position="209"/>
        <end position="256"/>
    </location>
</feature>
<organism evidence="2 3">
    <name type="scientific">Chara braunii</name>
    <name type="common">Braun's stonewort</name>
    <dbReference type="NCBI Taxonomy" id="69332"/>
    <lineage>
        <taxon>Eukaryota</taxon>
        <taxon>Viridiplantae</taxon>
        <taxon>Streptophyta</taxon>
        <taxon>Charophyceae</taxon>
        <taxon>Charales</taxon>
        <taxon>Characeae</taxon>
        <taxon>Chara</taxon>
    </lineage>
</organism>
<dbReference type="EMBL" id="BFEA01001316">
    <property type="protein sequence ID" value="GBG93232.1"/>
    <property type="molecule type" value="Genomic_DNA"/>
</dbReference>
<comment type="caution">
    <text evidence="2">The sequence shown here is derived from an EMBL/GenBank/DDBJ whole genome shotgun (WGS) entry which is preliminary data.</text>
</comment>
<name>A0A388MFH9_CHABU</name>
<protein>
    <submittedName>
        <fullName evidence="2">Uncharacterized protein</fullName>
    </submittedName>
</protein>